<name>B3RZC7_TRIAD</name>
<feature type="transmembrane region" description="Helical" evidence="1">
    <location>
        <begin position="294"/>
        <end position="320"/>
    </location>
</feature>
<dbReference type="EMBL" id="DS985246">
    <property type="protein sequence ID" value="EDV23821.1"/>
    <property type="molecule type" value="Genomic_DNA"/>
</dbReference>
<accession>B3RZC7</accession>
<reference evidence="2 3" key="1">
    <citation type="journal article" date="2008" name="Nature">
        <title>The Trichoplax genome and the nature of placozoans.</title>
        <authorList>
            <person name="Srivastava M."/>
            <person name="Begovic E."/>
            <person name="Chapman J."/>
            <person name="Putnam N.H."/>
            <person name="Hellsten U."/>
            <person name="Kawashima T."/>
            <person name="Kuo A."/>
            <person name="Mitros T."/>
            <person name="Salamov A."/>
            <person name="Carpenter M.L."/>
            <person name="Signorovitch A.Y."/>
            <person name="Moreno M.A."/>
            <person name="Kamm K."/>
            <person name="Grimwood J."/>
            <person name="Schmutz J."/>
            <person name="Shapiro H."/>
            <person name="Grigoriev I.V."/>
            <person name="Buss L.W."/>
            <person name="Schierwater B."/>
            <person name="Dellaporta S.L."/>
            <person name="Rokhsar D.S."/>
        </authorList>
    </citation>
    <scope>NUCLEOTIDE SEQUENCE [LARGE SCALE GENOMIC DNA]</scope>
    <source>
        <strain evidence="2 3">Grell-BS-1999</strain>
    </source>
</reference>
<feature type="transmembrane region" description="Helical" evidence="1">
    <location>
        <begin position="60"/>
        <end position="80"/>
    </location>
</feature>
<dbReference type="RefSeq" id="XP_002113347.1">
    <property type="nucleotide sequence ID" value="XM_002113311.1"/>
</dbReference>
<feature type="transmembrane region" description="Helical" evidence="1">
    <location>
        <begin position="232"/>
        <end position="250"/>
    </location>
</feature>
<keyword evidence="1" id="KW-0812">Transmembrane</keyword>
<feature type="transmembrane region" description="Helical" evidence="1">
    <location>
        <begin position="92"/>
        <end position="116"/>
    </location>
</feature>
<keyword evidence="1" id="KW-1133">Transmembrane helix</keyword>
<dbReference type="Proteomes" id="UP000009022">
    <property type="component" value="Unassembled WGS sequence"/>
</dbReference>
<dbReference type="CTD" id="6754918"/>
<evidence type="ECO:0000256" key="1">
    <source>
        <dbReference type="SAM" id="Phobius"/>
    </source>
</evidence>
<dbReference type="InParanoid" id="B3RZC7"/>
<dbReference type="KEGG" id="tad:TRIADDRAFT_64004"/>
<organism evidence="2 3">
    <name type="scientific">Trichoplax adhaerens</name>
    <name type="common">Trichoplax reptans</name>
    <dbReference type="NCBI Taxonomy" id="10228"/>
    <lineage>
        <taxon>Eukaryota</taxon>
        <taxon>Metazoa</taxon>
        <taxon>Placozoa</taxon>
        <taxon>Uniplacotomia</taxon>
        <taxon>Trichoplacea</taxon>
        <taxon>Trichoplacidae</taxon>
        <taxon>Trichoplax</taxon>
    </lineage>
</organism>
<dbReference type="AlphaFoldDB" id="B3RZC7"/>
<feature type="transmembrane region" description="Helical" evidence="1">
    <location>
        <begin position="262"/>
        <end position="282"/>
    </location>
</feature>
<evidence type="ECO:0000313" key="3">
    <source>
        <dbReference type="Proteomes" id="UP000009022"/>
    </source>
</evidence>
<keyword evidence="3" id="KW-1185">Reference proteome</keyword>
<protein>
    <submittedName>
        <fullName evidence="2">Uncharacterized protein</fullName>
    </submittedName>
</protein>
<feature type="transmembrane region" description="Helical" evidence="1">
    <location>
        <begin position="31"/>
        <end position="48"/>
    </location>
</feature>
<dbReference type="HOGENOM" id="CLU_683963_0_0_1"/>
<keyword evidence="1" id="KW-0472">Membrane</keyword>
<sequence length="403" mass="43865">MSNPNGAQQNIKVVDGLNLTIAIARIYRQSIVYMFFAIVLLALGIAGQTRVASYVLGANYGANAIWISVLWIITSALGLVTFKNNVYRIDTAIPHLVFIAISMAGTIAGIVLVSIGMSYARFFSYDRFIANMVVGSVMLAVYVSFLGCSIYQIIIFARFSQNGVISSVSQQPQAINQQQTVVYLNQPQQPQILREARDNSSDMATVITQAVRIRPISRADFIPAMAHITKQCIVFLVFSILILAAGGVGVSPYGGYVYGITLYFHCFWAAGLMIISCSLGIATYNHGRYKDNTAIAHIVFVVLSGLGAFGGFVLLCLAANNVRILISTGHEIFISAMCVDVVVMIIYLSYIGIAIYQIVIYSRISSGGTIIATITPMQPVQPVLSTETPHPYTNHPSYPNQKL</sequence>
<dbReference type="PhylomeDB" id="B3RZC7"/>
<feature type="transmembrane region" description="Helical" evidence="1">
    <location>
        <begin position="128"/>
        <end position="151"/>
    </location>
</feature>
<gene>
    <name evidence="2" type="ORF">TRIADDRAFT_64004</name>
</gene>
<feature type="transmembrane region" description="Helical" evidence="1">
    <location>
        <begin position="332"/>
        <end position="356"/>
    </location>
</feature>
<evidence type="ECO:0000313" key="2">
    <source>
        <dbReference type="EMBL" id="EDV23821.1"/>
    </source>
</evidence>
<dbReference type="GeneID" id="6754918"/>
<proteinExistence type="predicted"/>